<reference evidence="4" key="1">
    <citation type="submission" date="2022-07" db="EMBL/GenBank/DDBJ databases">
        <title>Genome Sequence of Physisporinus lineatus.</title>
        <authorList>
            <person name="Buettner E."/>
        </authorList>
    </citation>
    <scope>NUCLEOTIDE SEQUENCE</scope>
    <source>
        <strain evidence="4">VT162</strain>
    </source>
</reference>
<organism evidence="4 5">
    <name type="scientific">Meripilus lineatus</name>
    <dbReference type="NCBI Taxonomy" id="2056292"/>
    <lineage>
        <taxon>Eukaryota</taxon>
        <taxon>Fungi</taxon>
        <taxon>Dikarya</taxon>
        <taxon>Basidiomycota</taxon>
        <taxon>Agaricomycotina</taxon>
        <taxon>Agaricomycetes</taxon>
        <taxon>Polyporales</taxon>
        <taxon>Meripilaceae</taxon>
        <taxon>Meripilus</taxon>
    </lineage>
</organism>
<dbReference type="InterPro" id="IPR036910">
    <property type="entry name" value="HMG_box_dom_sf"/>
</dbReference>
<dbReference type="GO" id="GO:0005634">
    <property type="term" value="C:nucleus"/>
    <property type="evidence" value="ECO:0007669"/>
    <property type="project" value="UniProtKB-UniRule"/>
</dbReference>
<dbReference type="PROSITE" id="PS50118">
    <property type="entry name" value="HMG_BOX_2"/>
    <property type="match status" value="1"/>
</dbReference>
<keyword evidence="5" id="KW-1185">Reference proteome</keyword>
<sequence>MPRAKAQPRRLTSGPPRQLDASKRAGTRAPNAFFVYRTEQWAKLKDEPGCSSMQQPEFLKMIATKWKEIRLDPISYAGYQEKARRERERRDRMLCGVENERRVESVPFFPQEDGVVSEDAPSNFQANQGNGEVPYDPATIEICGDAQLLSALIKACEIFESFVYE</sequence>
<dbReference type="InterPro" id="IPR009071">
    <property type="entry name" value="HMG_box_dom"/>
</dbReference>
<feature type="DNA-binding region" description="HMG box" evidence="1">
    <location>
        <begin position="26"/>
        <end position="98"/>
    </location>
</feature>
<comment type="caution">
    <text evidence="4">The sequence shown here is derived from an EMBL/GenBank/DDBJ whole genome shotgun (WGS) entry which is preliminary data.</text>
</comment>
<dbReference type="Pfam" id="PF00505">
    <property type="entry name" value="HMG_box"/>
    <property type="match status" value="1"/>
</dbReference>
<proteinExistence type="predicted"/>
<protein>
    <recommendedName>
        <fullName evidence="3">HMG box domain-containing protein</fullName>
    </recommendedName>
</protein>
<feature type="domain" description="HMG box" evidence="3">
    <location>
        <begin position="26"/>
        <end position="98"/>
    </location>
</feature>
<keyword evidence="1" id="KW-0238">DNA-binding</keyword>
<evidence type="ECO:0000313" key="4">
    <source>
        <dbReference type="EMBL" id="KAJ3484918.1"/>
    </source>
</evidence>
<evidence type="ECO:0000259" key="3">
    <source>
        <dbReference type="PROSITE" id="PS50118"/>
    </source>
</evidence>
<dbReference type="GO" id="GO:0003677">
    <property type="term" value="F:DNA binding"/>
    <property type="evidence" value="ECO:0007669"/>
    <property type="project" value="UniProtKB-UniRule"/>
</dbReference>
<dbReference type="EMBL" id="JANAWD010000171">
    <property type="protein sequence ID" value="KAJ3484918.1"/>
    <property type="molecule type" value="Genomic_DNA"/>
</dbReference>
<evidence type="ECO:0000313" key="5">
    <source>
        <dbReference type="Proteomes" id="UP001212997"/>
    </source>
</evidence>
<name>A0AAD5YE07_9APHY</name>
<feature type="region of interest" description="Disordered" evidence="2">
    <location>
        <begin position="1"/>
        <end position="26"/>
    </location>
</feature>
<dbReference type="SUPFAM" id="SSF47095">
    <property type="entry name" value="HMG-box"/>
    <property type="match status" value="1"/>
</dbReference>
<dbReference type="Proteomes" id="UP001212997">
    <property type="component" value="Unassembled WGS sequence"/>
</dbReference>
<dbReference type="AlphaFoldDB" id="A0AAD5YE07"/>
<keyword evidence="1" id="KW-0539">Nucleus</keyword>
<evidence type="ECO:0000256" key="2">
    <source>
        <dbReference type="SAM" id="MobiDB-lite"/>
    </source>
</evidence>
<gene>
    <name evidence="4" type="ORF">NLI96_g5317</name>
</gene>
<accession>A0AAD5YE07</accession>
<dbReference type="Gene3D" id="1.10.30.10">
    <property type="entry name" value="High mobility group box domain"/>
    <property type="match status" value="1"/>
</dbReference>
<evidence type="ECO:0000256" key="1">
    <source>
        <dbReference type="PROSITE-ProRule" id="PRU00267"/>
    </source>
</evidence>